<name>A0A412KTQ1_9FIRM</name>
<dbReference type="Gene3D" id="3.40.1310.30">
    <property type="match status" value="1"/>
</dbReference>
<dbReference type="InterPro" id="IPR053923">
    <property type="entry name" value="RepB_C"/>
</dbReference>
<sequence length="198" mass="22284">MSKTESPSRTRNYATIVYPESAPENWREILADLHIPVLISPLHDKDVTSDGDAKKAHYHVIIMFGGVKTIAQAESIIKKIGGVGVVPINHLPAYARYLIHLDDPDKAQYDVHDITALSGADYDAITYIPADDLSYVVEMLQFINANQISSFAVLADICASEHKEWLRVLALKKTSYFFMQYLKSMKWGETLIIDKEDL</sequence>
<comment type="caution">
    <text evidence="3">The sequence shown here is derived from an EMBL/GenBank/DDBJ whole genome shotgun (WGS) entry which is preliminary data.</text>
</comment>
<dbReference type="GO" id="GO:0006260">
    <property type="term" value="P:DNA replication"/>
    <property type="evidence" value="ECO:0007669"/>
    <property type="project" value="InterPro"/>
</dbReference>
<protein>
    <recommendedName>
        <fullName evidence="5">Replication protein RepB</fullName>
    </recommendedName>
</protein>
<gene>
    <name evidence="3" type="ORF">DWX77_11100</name>
</gene>
<feature type="domain" description="Replication protein RepB C-terminal" evidence="2">
    <location>
        <begin position="137"/>
        <end position="185"/>
    </location>
</feature>
<dbReference type="InterPro" id="IPR002631">
    <property type="entry name" value="Plasmid_rep_OBD"/>
</dbReference>
<reference evidence="3 4" key="1">
    <citation type="submission" date="2018-08" db="EMBL/GenBank/DDBJ databases">
        <title>A genome reference for cultivated species of the human gut microbiota.</title>
        <authorList>
            <person name="Zou Y."/>
            <person name="Xue W."/>
            <person name="Luo G."/>
        </authorList>
    </citation>
    <scope>NUCLEOTIDE SEQUENCE [LARGE SCALE GENOMIC DNA]</scope>
    <source>
        <strain evidence="3 4">AF21-24</strain>
    </source>
</reference>
<dbReference type="GO" id="GO:0003916">
    <property type="term" value="F:DNA topoisomerase activity"/>
    <property type="evidence" value="ECO:0007669"/>
    <property type="project" value="InterPro"/>
</dbReference>
<evidence type="ECO:0000259" key="2">
    <source>
        <dbReference type="Pfam" id="PF21861"/>
    </source>
</evidence>
<dbReference type="GO" id="GO:0003677">
    <property type="term" value="F:DNA binding"/>
    <property type="evidence" value="ECO:0007669"/>
    <property type="project" value="InterPro"/>
</dbReference>
<dbReference type="Pfam" id="PF01719">
    <property type="entry name" value="Rep_OBD"/>
    <property type="match status" value="1"/>
</dbReference>
<evidence type="ECO:0008006" key="5">
    <source>
        <dbReference type="Google" id="ProtNLM"/>
    </source>
</evidence>
<dbReference type="Proteomes" id="UP000284242">
    <property type="component" value="Unassembled WGS sequence"/>
</dbReference>
<dbReference type="AlphaFoldDB" id="A0A412KTQ1"/>
<dbReference type="Pfam" id="PF21861">
    <property type="entry name" value="RepB_C"/>
    <property type="match status" value="1"/>
</dbReference>
<dbReference type="EMBL" id="QRVV01000033">
    <property type="protein sequence ID" value="RGS71977.1"/>
    <property type="molecule type" value="Genomic_DNA"/>
</dbReference>
<evidence type="ECO:0000259" key="1">
    <source>
        <dbReference type="Pfam" id="PF01719"/>
    </source>
</evidence>
<feature type="domain" description="Plasmid replication protein origin binding" evidence="1">
    <location>
        <begin position="8"/>
        <end position="122"/>
    </location>
</feature>
<proteinExistence type="predicted"/>
<evidence type="ECO:0000313" key="3">
    <source>
        <dbReference type="EMBL" id="RGS71977.1"/>
    </source>
</evidence>
<dbReference type="GO" id="GO:0005727">
    <property type="term" value="C:extrachromosomal circular DNA"/>
    <property type="evidence" value="ECO:0007669"/>
    <property type="project" value="InterPro"/>
</dbReference>
<evidence type="ECO:0000313" key="4">
    <source>
        <dbReference type="Proteomes" id="UP000284242"/>
    </source>
</evidence>
<accession>A0A412KTQ1</accession>
<organism evidence="3 4">
    <name type="scientific">Blautia obeum</name>
    <dbReference type="NCBI Taxonomy" id="40520"/>
    <lineage>
        <taxon>Bacteria</taxon>
        <taxon>Bacillati</taxon>
        <taxon>Bacillota</taxon>
        <taxon>Clostridia</taxon>
        <taxon>Lachnospirales</taxon>
        <taxon>Lachnospiraceae</taxon>
        <taxon>Blautia</taxon>
    </lineage>
</organism>